<keyword evidence="7" id="KW-0408">Iron</keyword>
<sequence length="242" mass="27088">MADTALADLREQALHCQNCPLFADATQTVFGEGPAPSELMFVGEAPGDQEDRQGRPFVGPAGQLFDRALEEVGIDRRRIYLTNAVKHFKFILRGRRRIHQKPDRSEIEACKFWLFSEIELVQPRLIVAMGATAAQALMGRVATIGRERGRFQHYPPDRHLFVTVHPSFLLRVPDERAKALEYARFVQELRMIAEGPPVPVEKPEVARPVAALPEGAPAREAERKPRRGGRKASGGEGQFSLF</sequence>
<feature type="domain" description="Uracil-DNA glycosylase-like" evidence="11">
    <location>
        <begin position="30"/>
        <end position="190"/>
    </location>
</feature>
<keyword evidence="6" id="KW-0378">Hydrolase</keyword>
<dbReference type="InterPro" id="IPR036895">
    <property type="entry name" value="Uracil-DNA_glycosylase-like_sf"/>
</dbReference>
<dbReference type="Proteomes" id="UP001375743">
    <property type="component" value="Unassembled WGS sequence"/>
</dbReference>
<reference evidence="12 13" key="1">
    <citation type="submission" date="2024-01" db="EMBL/GenBank/DDBJ databases">
        <title>Multi-omics insights into the function and evolution of sodium benzoate biodegradation pathways in Benzoatithermus flavus gen. nov., sp. nov. from hot spring.</title>
        <authorList>
            <person name="Hu C.-J."/>
            <person name="Li W.-J."/>
        </authorList>
    </citation>
    <scope>NUCLEOTIDE SEQUENCE [LARGE SCALE GENOMIC DNA]</scope>
    <source>
        <strain evidence="12 13">SYSU G07066</strain>
    </source>
</reference>
<dbReference type="RefSeq" id="WP_418159605.1">
    <property type="nucleotide sequence ID" value="NZ_JBBLZC010000010.1"/>
</dbReference>
<evidence type="ECO:0000256" key="9">
    <source>
        <dbReference type="ARBA" id="ARBA00023204"/>
    </source>
</evidence>
<dbReference type="NCBIfam" id="TIGR00758">
    <property type="entry name" value="UDG_fam4"/>
    <property type="match status" value="1"/>
</dbReference>
<evidence type="ECO:0000256" key="6">
    <source>
        <dbReference type="ARBA" id="ARBA00022801"/>
    </source>
</evidence>
<proteinExistence type="inferred from homology"/>
<evidence type="ECO:0000256" key="1">
    <source>
        <dbReference type="ARBA" id="ARBA00006521"/>
    </source>
</evidence>
<dbReference type="SMART" id="SM00986">
    <property type="entry name" value="UDG"/>
    <property type="match status" value="1"/>
</dbReference>
<keyword evidence="9" id="KW-0234">DNA repair</keyword>
<evidence type="ECO:0000256" key="7">
    <source>
        <dbReference type="ARBA" id="ARBA00023004"/>
    </source>
</evidence>
<evidence type="ECO:0000256" key="2">
    <source>
        <dbReference type="ARBA" id="ARBA00019403"/>
    </source>
</evidence>
<gene>
    <name evidence="12" type="ORF">U1T56_11385</name>
</gene>
<dbReference type="PANTHER" id="PTHR33693">
    <property type="entry name" value="TYPE-5 URACIL-DNA GLYCOSYLASE"/>
    <property type="match status" value="1"/>
</dbReference>
<dbReference type="SUPFAM" id="SSF52141">
    <property type="entry name" value="Uracil-DNA glycosylase-like"/>
    <property type="match status" value="1"/>
</dbReference>
<evidence type="ECO:0000256" key="10">
    <source>
        <dbReference type="SAM" id="MobiDB-lite"/>
    </source>
</evidence>
<keyword evidence="13" id="KW-1185">Reference proteome</keyword>
<name>A0ABU8XRH0_9PROT</name>
<dbReference type="InterPro" id="IPR005273">
    <property type="entry name" value="Ura-DNA_glyco_family4"/>
</dbReference>
<feature type="compositionally biased region" description="Gly residues" evidence="10">
    <location>
        <begin position="231"/>
        <end position="242"/>
    </location>
</feature>
<evidence type="ECO:0000256" key="3">
    <source>
        <dbReference type="ARBA" id="ARBA00022485"/>
    </source>
</evidence>
<feature type="compositionally biased region" description="Low complexity" evidence="10">
    <location>
        <begin position="206"/>
        <end position="216"/>
    </location>
</feature>
<dbReference type="Pfam" id="PF03167">
    <property type="entry name" value="UDG"/>
    <property type="match status" value="1"/>
</dbReference>
<dbReference type="CDD" id="cd10030">
    <property type="entry name" value="UDG-F4_TTUDGA_SPO1dp_like"/>
    <property type="match status" value="1"/>
</dbReference>
<comment type="similarity">
    <text evidence="1">Belongs to the uracil-DNA glycosylase (UDG) superfamily. Type 4 (UDGa) family.</text>
</comment>
<dbReference type="InterPro" id="IPR051536">
    <property type="entry name" value="UDG_Type-4/5"/>
</dbReference>
<keyword evidence="5" id="KW-0227">DNA damage</keyword>
<comment type="caution">
    <text evidence="12">The sequence shown here is derived from an EMBL/GenBank/DDBJ whole genome shotgun (WGS) entry which is preliminary data.</text>
</comment>
<dbReference type="Gene3D" id="3.40.470.10">
    <property type="entry name" value="Uracil-DNA glycosylase-like domain"/>
    <property type="match status" value="1"/>
</dbReference>
<keyword evidence="4" id="KW-0479">Metal-binding</keyword>
<feature type="region of interest" description="Disordered" evidence="10">
    <location>
        <begin position="203"/>
        <end position="242"/>
    </location>
</feature>
<organism evidence="12 13">
    <name type="scientific">Benzoatithermus flavus</name>
    <dbReference type="NCBI Taxonomy" id="3108223"/>
    <lineage>
        <taxon>Bacteria</taxon>
        <taxon>Pseudomonadati</taxon>
        <taxon>Pseudomonadota</taxon>
        <taxon>Alphaproteobacteria</taxon>
        <taxon>Geminicoccales</taxon>
        <taxon>Geminicoccaceae</taxon>
        <taxon>Benzoatithermus</taxon>
    </lineage>
</organism>
<keyword evidence="3" id="KW-0004">4Fe-4S</keyword>
<protein>
    <recommendedName>
        <fullName evidence="2">Type-4 uracil-DNA glycosylase</fullName>
    </recommendedName>
</protein>
<evidence type="ECO:0000313" key="13">
    <source>
        <dbReference type="Proteomes" id="UP001375743"/>
    </source>
</evidence>
<dbReference type="SMART" id="SM00987">
    <property type="entry name" value="UreE_C"/>
    <property type="match status" value="1"/>
</dbReference>
<evidence type="ECO:0000313" key="12">
    <source>
        <dbReference type="EMBL" id="MEK0083757.1"/>
    </source>
</evidence>
<dbReference type="EMBL" id="JBBLZC010000010">
    <property type="protein sequence ID" value="MEK0083757.1"/>
    <property type="molecule type" value="Genomic_DNA"/>
</dbReference>
<evidence type="ECO:0000256" key="8">
    <source>
        <dbReference type="ARBA" id="ARBA00023014"/>
    </source>
</evidence>
<evidence type="ECO:0000256" key="4">
    <source>
        <dbReference type="ARBA" id="ARBA00022723"/>
    </source>
</evidence>
<accession>A0ABU8XRH0</accession>
<keyword evidence="8" id="KW-0411">Iron-sulfur</keyword>
<evidence type="ECO:0000259" key="11">
    <source>
        <dbReference type="SMART" id="SM00986"/>
    </source>
</evidence>
<dbReference type="InterPro" id="IPR005122">
    <property type="entry name" value="Uracil-DNA_glycosylase-like"/>
</dbReference>
<dbReference type="PANTHER" id="PTHR33693:SF9">
    <property type="entry name" value="TYPE-4 URACIL-DNA GLYCOSYLASE"/>
    <property type="match status" value="1"/>
</dbReference>
<dbReference type="NCBIfam" id="TIGR03914">
    <property type="entry name" value="UDG_fam_dom"/>
    <property type="match status" value="1"/>
</dbReference>
<evidence type="ECO:0000256" key="5">
    <source>
        <dbReference type="ARBA" id="ARBA00022763"/>
    </source>
</evidence>